<dbReference type="PANTHER" id="PTHR11764:SF20">
    <property type="entry name" value="LANOSTEROL SYNTHASE"/>
    <property type="match status" value="1"/>
</dbReference>
<dbReference type="AlphaFoldDB" id="A0A7J6AW97"/>
<dbReference type="InterPro" id="IPR018333">
    <property type="entry name" value="Squalene_cyclase"/>
</dbReference>
<dbReference type="GO" id="GO:0006695">
    <property type="term" value="P:cholesterol biosynthetic process"/>
    <property type="evidence" value="ECO:0007669"/>
    <property type="project" value="TreeGrafter"/>
</dbReference>
<dbReference type="SUPFAM" id="SSF48239">
    <property type="entry name" value="Terpenoid cyclases/Protein prenyltransferases"/>
    <property type="match status" value="1"/>
</dbReference>
<keyword evidence="5" id="KW-1185">Reference proteome</keyword>
<dbReference type="InterPro" id="IPR032696">
    <property type="entry name" value="SQ_cyclase_C"/>
</dbReference>
<evidence type="ECO:0000313" key="4">
    <source>
        <dbReference type="EMBL" id="KAF4087142.1"/>
    </source>
</evidence>
<dbReference type="GO" id="GO:0000250">
    <property type="term" value="F:lanosterol synthase activity"/>
    <property type="evidence" value="ECO:0007669"/>
    <property type="project" value="TreeGrafter"/>
</dbReference>
<dbReference type="Pfam" id="PF13243">
    <property type="entry name" value="SQHop_cyclase_C"/>
    <property type="match status" value="1"/>
</dbReference>
<evidence type="ECO:0000259" key="3">
    <source>
        <dbReference type="Pfam" id="PF13243"/>
    </source>
</evidence>
<proteinExistence type="inferred from homology"/>
<dbReference type="EMBL" id="JAAGNN010000007">
    <property type="protein sequence ID" value="KAF4087142.1"/>
    <property type="molecule type" value="Genomic_DNA"/>
</dbReference>
<feature type="domain" description="Squalene cyclase C-terminal" evidence="3">
    <location>
        <begin position="35"/>
        <end position="159"/>
    </location>
</feature>
<dbReference type="GO" id="GO:0005811">
    <property type="term" value="C:lipid droplet"/>
    <property type="evidence" value="ECO:0007669"/>
    <property type="project" value="InterPro"/>
</dbReference>
<gene>
    <name evidence="4" type="ORF">AMELA_G00092240</name>
</gene>
<organism evidence="4 5">
    <name type="scientific">Ameiurus melas</name>
    <name type="common">Black bullhead</name>
    <name type="synonym">Silurus melas</name>
    <dbReference type="NCBI Taxonomy" id="219545"/>
    <lineage>
        <taxon>Eukaryota</taxon>
        <taxon>Metazoa</taxon>
        <taxon>Chordata</taxon>
        <taxon>Craniata</taxon>
        <taxon>Vertebrata</taxon>
        <taxon>Euteleostomi</taxon>
        <taxon>Actinopterygii</taxon>
        <taxon>Neopterygii</taxon>
        <taxon>Teleostei</taxon>
        <taxon>Ostariophysi</taxon>
        <taxon>Siluriformes</taxon>
        <taxon>Ictaluridae</taxon>
        <taxon>Ameiurus</taxon>
    </lineage>
</organism>
<dbReference type="InterPro" id="IPR008930">
    <property type="entry name" value="Terpenoid_cyclase/PrenylTrfase"/>
</dbReference>
<sequence length="181" mass="20788">MKLIETFHISLDSILMVTYHTHLHSQTIWGMVAQDHIQVGQAIHPCAVRSWGVCFTYGAWFGLEAFACMGHIFQDGLVCTEVRRACEFLLSKQMEDGGWGEDFESCEQRCYVQSKNSQIHNTCWALLGLMAVRYPDCIFIECGIQALIDKQLPNGDWPQILWKIPQLQYEPQHSKSAWTTF</sequence>
<evidence type="ECO:0000256" key="1">
    <source>
        <dbReference type="ARBA" id="ARBA00009755"/>
    </source>
</evidence>
<protein>
    <recommendedName>
        <fullName evidence="3">Squalene cyclase C-terminal domain-containing protein</fullName>
    </recommendedName>
</protein>
<dbReference type="Proteomes" id="UP000593565">
    <property type="component" value="Unassembled WGS sequence"/>
</dbReference>
<accession>A0A7J6AW97</accession>
<evidence type="ECO:0000313" key="5">
    <source>
        <dbReference type="Proteomes" id="UP000593565"/>
    </source>
</evidence>
<comment type="similarity">
    <text evidence="1">Belongs to the terpene cyclase/mutase family.</text>
</comment>
<reference evidence="4 5" key="1">
    <citation type="submission" date="2020-02" db="EMBL/GenBank/DDBJ databases">
        <title>A chromosome-scale genome assembly of the black bullhead catfish (Ameiurus melas).</title>
        <authorList>
            <person name="Wen M."/>
            <person name="Zham M."/>
            <person name="Cabau C."/>
            <person name="Klopp C."/>
            <person name="Donnadieu C."/>
            <person name="Roques C."/>
            <person name="Bouchez O."/>
            <person name="Lampietro C."/>
            <person name="Jouanno E."/>
            <person name="Herpin A."/>
            <person name="Louis A."/>
            <person name="Berthelot C."/>
            <person name="Parey E."/>
            <person name="Roest-Crollius H."/>
            <person name="Braasch I."/>
            <person name="Postlethwait J."/>
            <person name="Robinson-Rechavi M."/>
            <person name="Echchiki A."/>
            <person name="Begum T."/>
            <person name="Montfort J."/>
            <person name="Schartl M."/>
            <person name="Bobe J."/>
            <person name="Guiguen Y."/>
        </authorList>
    </citation>
    <scope>NUCLEOTIDE SEQUENCE [LARGE SCALE GENOMIC DNA]</scope>
    <source>
        <strain evidence="4">M_S1</strain>
        <tissue evidence="4">Blood</tissue>
    </source>
</reference>
<name>A0A7J6AW97_AMEME</name>
<dbReference type="Gene3D" id="1.50.10.20">
    <property type="match status" value="1"/>
</dbReference>
<keyword evidence="2" id="KW-0677">Repeat</keyword>
<dbReference type="PANTHER" id="PTHR11764">
    <property type="entry name" value="TERPENE CYCLASE/MUTASE FAMILY MEMBER"/>
    <property type="match status" value="1"/>
</dbReference>
<comment type="caution">
    <text evidence="4">The sequence shown here is derived from an EMBL/GenBank/DDBJ whole genome shotgun (WGS) entry which is preliminary data.</text>
</comment>
<evidence type="ECO:0000256" key="2">
    <source>
        <dbReference type="ARBA" id="ARBA00022737"/>
    </source>
</evidence>
<dbReference type="GO" id="GO:0016104">
    <property type="term" value="P:triterpenoid biosynthetic process"/>
    <property type="evidence" value="ECO:0007669"/>
    <property type="project" value="InterPro"/>
</dbReference>